<dbReference type="AlphaFoldDB" id="Q6CIC0"/>
<dbReference type="PANTHER" id="PTHR46622:SF1">
    <property type="entry name" value="DNA-DEPENDENT METALLOPROTEASE WSS1"/>
    <property type="match status" value="1"/>
</dbReference>
<dbReference type="PROSITE" id="PS51397">
    <property type="entry name" value="WLM"/>
    <property type="match status" value="1"/>
</dbReference>
<keyword evidence="3" id="KW-1185">Reference proteome</keyword>
<reference evidence="2 3" key="1">
    <citation type="journal article" date="2004" name="Nature">
        <title>Genome evolution in yeasts.</title>
        <authorList>
            <consortium name="Genolevures"/>
            <person name="Dujon B."/>
            <person name="Sherman D."/>
            <person name="Fischer G."/>
            <person name="Durrens P."/>
            <person name="Casaregola S."/>
            <person name="Lafontaine I."/>
            <person name="de Montigny J."/>
            <person name="Marck C."/>
            <person name="Neuveglise C."/>
            <person name="Talla E."/>
            <person name="Goffard N."/>
            <person name="Frangeul L."/>
            <person name="Aigle M."/>
            <person name="Anthouard V."/>
            <person name="Babour A."/>
            <person name="Barbe V."/>
            <person name="Barnay S."/>
            <person name="Blanchin S."/>
            <person name="Beckerich J.M."/>
            <person name="Beyne E."/>
            <person name="Bleykasten C."/>
            <person name="Boisrame A."/>
            <person name="Boyer J."/>
            <person name="Cattolico L."/>
            <person name="Confanioleri F."/>
            <person name="de Daruvar A."/>
            <person name="Despons L."/>
            <person name="Fabre E."/>
            <person name="Fairhead C."/>
            <person name="Ferry-Dumazet H."/>
            <person name="Groppi A."/>
            <person name="Hantraye F."/>
            <person name="Hennequin C."/>
            <person name="Jauniaux N."/>
            <person name="Joyet P."/>
            <person name="Kachouri R."/>
            <person name="Kerrest A."/>
            <person name="Koszul R."/>
            <person name="Lemaire M."/>
            <person name="Lesur I."/>
            <person name="Ma L."/>
            <person name="Muller H."/>
            <person name="Nicaud J.M."/>
            <person name="Nikolski M."/>
            <person name="Oztas S."/>
            <person name="Ozier-Kalogeropoulos O."/>
            <person name="Pellenz S."/>
            <person name="Potier S."/>
            <person name="Richard G.F."/>
            <person name="Straub M.L."/>
            <person name="Suleau A."/>
            <person name="Swennene D."/>
            <person name="Tekaia F."/>
            <person name="Wesolowski-Louvel M."/>
            <person name="Westhof E."/>
            <person name="Wirth B."/>
            <person name="Zeniou-Meyer M."/>
            <person name="Zivanovic I."/>
            <person name="Bolotin-Fukuhara M."/>
            <person name="Thierry A."/>
            <person name="Bouchier C."/>
            <person name="Caudron B."/>
            <person name="Scarpelli C."/>
            <person name="Gaillardin C."/>
            <person name="Weissenbach J."/>
            <person name="Wincker P."/>
            <person name="Souciet J.L."/>
        </authorList>
    </citation>
    <scope>NUCLEOTIDE SEQUENCE [LARGE SCALE GENOMIC DNA]</scope>
    <source>
        <strain evidence="3">ATCC 8585 / CBS 2359 / DSM 70799 / NBRC 1267 / NRRL Y-1140 / WM37</strain>
    </source>
</reference>
<dbReference type="EMBL" id="CR382126">
    <property type="protein sequence ID" value="CAG99027.1"/>
    <property type="molecule type" value="Genomic_DNA"/>
</dbReference>
<dbReference type="InParanoid" id="Q6CIC0"/>
<protein>
    <submittedName>
        <fullName evidence="2">KLLA0F27863p</fullName>
    </submittedName>
</protein>
<dbReference type="PANTHER" id="PTHR46622">
    <property type="entry name" value="DNA-DEPENDENT METALLOPROTEASE WSS1"/>
    <property type="match status" value="1"/>
</dbReference>
<dbReference type="FunCoup" id="Q6CIC0">
    <property type="interactions" value="93"/>
</dbReference>
<dbReference type="Proteomes" id="UP000000598">
    <property type="component" value="Chromosome F"/>
</dbReference>
<evidence type="ECO:0000313" key="3">
    <source>
        <dbReference type="Proteomes" id="UP000000598"/>
    </source>
</evidence>
<dbReference type="OMA" id="LTHNLHG"/>
<dbReference type="GO" id="GO:0005634">
    <property type="term" value="C:nucleus"/>
    <property type="evidence" value="ECO:0007669"/>
    <property type="project" value="TreeGrafter"/>
</dbReference>
<dbReference type="GO" id="GO:0006281">
    <property type="term" value="P:DNA repair"/>
    <property type="evidence" value="ECO:0007669"/>
    <property type="project" value="TreeGrafter"/>
</dbReference>
<dbReference type="HOGENOM" id="CLU_023057_3_0_1"/>
<feature type="domain" description="WLM" evidence="1">
    <location>
        <begin position="2"/>
        <end position="189"/>
    </location>
</feature>
<evidence type="ECO:0000313" key="2">
    <source>
        <dbReference type="EMBL" id="CAG99027.1"/>
    </source>
</evidence>
<dbReference type="MEROPS" id="M80.001"/>
<dbReference type="InterPro" id="IPR013536">
    <property type="entry name" value="WLM_dom"/>
</dbReference>
<evidence type="ECO:0000259" key="1">
    <source>
        <dbReference type="PROSITE" id="PS51397"/>
    </source>
</evidence>
<dbReference type="eggNOG" id="KOG4842">
    <property type="taxonomic scope" value="Eukaryota"/>
</dbReference>
<organism evidence="2 3">
    <name type="scientific">Kluyveromyces lactis (strain ATCC 8585 / CBS 2359 / DSM 70799 / NBRC 1267 / NRRL Y-1140 / WM37)</name>
    <name type="common">Yeast</name>
    <name type="synonym">Candida sphaerica</name>
    <dbReference type="NCBI Taxonomy" id="284590"/>
    <lineage>
        <taxon>Eukaryota</taxon>
        <taxon>Fungi</taxon>
        <taxon>Dikarya</taxon>
        <taxon>Ascomycota</taxon>
        <taxon>Saccharomycotina</taxon>
        <taxon>Saccharomycetes</taxon>
        <taxon>Saccharomycetales</taxon>
        <taxon>Saccharomycetaceae</taxon>
        <taxon>Kluyveromyces</taxon>
    </lineage>
</organism>
<dbReference type="InterPro" id="IPR053000">
    <property type="entry name" value="WSS1-like_metalloprotease"/>
</dbReference>
<dbReference type="Pfam" id="PF08325">
    <property type="entry name" value="WLM"/>
    <property type="match status" value="1"/>
</dbReference>
<dbReference type="KEGG" id="kla:KLLA0_F27863g"/>
<sequence length="243" mass="27468">MVPPIQKNPHVGSIAVLQTKPGKNDALNILKRVAHNVSYLMKEERFKVRQLVEFYPRNRSLLGMNVNKGMKIMLRLRDPLDEYKFLPIESIMGTMLHELTHNLHGPHDRKFYEKLDQLSGRQWTIEQMGLYDSFLGTGKRLGSKPMGSIIIGKTLERGKGRRLGGTTPGTGPRRNAREMAAIAADKRAADNKTCCNSNDQKNYMPVQEDLVIELLDDDSNEENHNIEVTKLETAGGIEIMDLT</sequence>
<gene>
    <name evidence="2" type="ORF">KLLA0_F27863g</name>
</gene>
<dbReference type="PaxDb" id="284590-Q6CIC0"/>
<name>Q6CIC0_KLULA</name>
<proteinExistence type="predicted"/>
<accession>Q6CIC0</accession>
<dbReference type="STRING" id="284590.Q6CIC0"/>
<dbReference type="GO" id="GO:0008237">
    <property type="term" value="F:metallopeptidase activity"/>
    <property type="evidence" value="ECO:0007669"/>
    <property type="project" value="TreeGrafter"/>
</dbReference>